<name>A0ABT5JAV5_RHOTP</name>
<feature type="domain" description="HicB-like antitoxin of toxin-antitoxin system" evidence="1">
    <location>
        <begin position="4"/>
        <end position="78"/>
    </location>
</feature>
<dbReference type="InterPro" id="IPR031807">
    <property type="entry name" value="HicB-like"/>
</dbReference>
<organism evidence="2 3">
    <name type="scientific">Rhodoplanes tepidamans</name>
    <name type="common">Rhodoplanes cryptolactis</name>
    <dbReference type="NCBI Taxonomy" id="200616"/>
    <lineage>
        <taxon>Bacteria</taxon>
        <taxon>Pseudomonadati</taxon>
        <taxon>Pseudomonadota</taxon>
        <taxon>Alphaproteobacteria</taxon>
        <taxon>Hyphomicrobiales</taxon>
        <taxon>Nitrobacteraceae</taxon>
        <taxon>Rhodoplanes</taxon>
    </lineage>
</organism>
<dbReference type="EMBL" id="JAQQLI010000018">
    <property type="protein sequence ID" value="MDC7786683.1"/>
    <property type="molecule type" value="Genomic_DNA"/>
</dbReference>
<evidence type="ECO:0000313" key="3">
    <source>
        <dbReference type="Proteomes" id="UP001165652"/>
    </source>
</evidence>
<dbReference type="Pfam" id="PF15919">
    <property type="entry name" value="HicB_lk_antitox"/>
    <property type="match status" value="1"/>
</dbReference>
<evidence type="ECO:0000313" key="2">
    <source>
        <dbReference type="EMBL" id="MDC7786683.1"/>
    </source>
</evidence>
<accession>A0ABT5JAV5</accession>
<dbReference type="Proteomes" id="UP001165652">
    <property type="component" value="Unassembled WGS sequence"/>
</dbReference>
<dbReference type="RefSeq" id="WP_272777529.1">
    <property type="nucleotide sequence ID" value="NZ_JAQQLI010000018.1"/>
</dbReference>
<dbReference type="Gene3D" id="3.30.160.250">
    <property type="match status" value="1"/>
</dbReference>
<dbReference type="PANTHER" id="PTHR34504:SF2">
    <property type="entry name" value="UPF0150 PROTEIN SSL0259"/>
    <property type="match status" value="1"/>
</dbReference>
<reference evidence="2" key="2">
    <citation type="submission" date="2023-02" db="EMBL/GenBank/DDBJ databases">
        <authorList>
            <person name="Rayyan A."/>
            <person name="Meyer T."/>
            <person name="Kyndt J.A."/>
        </authorList>
    </citation>
    <scope>NUCLEOTIDE SEQUENCE</scope>
    <source>
        <strain evidence="2">DSM 9987</strain>
    </source>
</reference>
<keyword evidence="3" id="KW-1185">Reference proteome</keyword>
<dbReference type="SUPFAM" id="SSF143100">
    <property type="entry name" value="TTHA1013/TTHA0281-like"/>
    <property type="match status" value="1"/>
</dbReference>
<dbReference type="InterPro" id="IPR035069">
    <property type="entry name" value="TTHA1013/TTHA0281-like"/>
</dbReference>
<evidence type="ECO:0000259" key="1">
    <source>
        <dbReference type="Pfam" id="PF15919"/>
    </source>
</evidence>
<dbReference type="PANTHER" id="PTHR34504">
    <property type="entry name" value="ANTITOXIN HICB"/>
    <property type="match status" value="1"/>
</dbReference>
<comment type="caution">
    <text evidence="2">The sequence shown here is derived from an EMBL/GenBank/DDBJ whole genome shotgun (WGS) entry which is preliminary data.</text>
</comment>
<proteinExistence type="predicted"/>
<sequence>MPHYIALIHKDPESCYGVSFPDVPGVITAGDTIDEAMRNAADVLAFAAEDWSDLDGAAFPSPRTIDELRRDPAFRDDAADAVVAAVPFRVAAAAE</sequence>
<reference evidence="2" key="1">
    <citation type="journal article" date="2023" name="Microbiol Resour">
        <title>Genome Sequences of Rhodoplanes serenus and Two Thermotolerant Strains, Rhodoplanes tepidamans and 'Rhodoplanes cryptolactis,' Further Refine the Genus.</title>
        <authorList>
            <person name="Rayyan A.A."/>
            <person name="Kyndt J.A."/>
        </authorList>
    </citation>
    <scope>NUCLEOTIDE SEQUENCE</scope>
    <source>
        <strain evidence="2">DSM 9987</strain>
    </source>
</reference>
<protein>
    <submittedName>
        <fullName evidence="2">Type II toxin-antitoxin system HicB family antitoxin</fullName>
    </submittedName>
</protein>
<dbReference type="InterPro" id="IPR051404">
    <property type="entry name" value="TA_system_antitoxin"/>
</dbReference>
<gene>
    <name evidence="2" type="ORF">PQJ73_13395</name>
</gene>